<name>A0A084UDM1_9HYPH</name>
<sequence length="64" mass="6999">MAWLVAYLYLACGSALAVAAMVNSVRRDEPLPVWERLAILIVGPLLLPLAAILAVIDILQDWRA</sequence>
<dbReference type="Proteomes" id="UP000053675">
    <property type="component" value="Unassembled WGS sequence"/>
</dbReference>
<evidence type="ECO:0000313" key="2">
    <source>
        <dbReference type="EMBL" id="KFB11057.1"/>
    </source>
</evidence>
<feature type="transmembrane region" description="Helical" evidence="1">
    <location>
        <begin position="37"/>
        <end position="59"/>
    </location>
</feature>
<evidence type="ECO:0000256" key="1">
    <source>
        <dbReference type="SAM" id="Phobius"/>
    </source>
</evidence>
<organism evidence="2 3">
    <name type="scientific">Nitratireductor basaltis</name>
    <dbReference type="NCBI Taxonomy" id="472175"/>
    <lineage>
        <taxon>Bacteria</taxon>
        <taxon>Pseudomonadati</taxon>
        <taxon>Pseudomonadota</taxon>
        <taxon>Alphaproteobacteria</taxon>
        <taxon>Hyphomicrobiales</taxon>
        <taxon>Phyllobacteriaceae</taxon>
        <taxon>Nitratireductor</taxon>
    </lineage>
</organism>
<keyword evidence="1" id="KW-0472">Membrane</keyword>
<comment type="caution">
    <text evidence="2">The sequence shown here is derived from an EMBL/GenBank/DDBJ whole genome shotgun (WGS) entry which is preliminary data.</text>
</comment>
<proteinExistence type="predicted"/>
<protein>
    <submittedName>
        <fullName evidence="2">Uncharacterized protein</fullName>
    </submittedName>
</protein>
<reference evidence="2 3" key="1">
    <citation type="submission" date="2014-05" db="EMBL/GenBank/DDBJ databases">
        <title>Draft Genome Sequence of Nitratireductor basaltis Strain UMTGB225, A Marine Bacterium Isolated from Green Barrel Tunicate.</title>
        <authorList>
            <person name="Gan H.Y."/>
        </authorList>
    </citation>
    <scope>NUCLEOTIDE SEQUENCE [LARGE SCALE GENOMIC DNA]</scope>
    <source>
        <strain evidence="2 3">UMTGB225</strain>
    </source>
</reference>
<gene>
    <name evidence="2" type="ORF">EL18_02099</name>
</gene>
<dbReference type="STRING" id="472175.EL18_02099"/>
<evidence type="ECO:0000313" key="3">
    <source>
        <dbReference type="Proteomes" id="UP000053675"/>
    </source>
</evidence>
<keyword evidence="1" id="KW-1133">Transmembrane helix</keyword>
<accession>A0A084UDM1</accession>
<dbReference type="EMBL" id="JMQM01000001">
    <property type="protein sequence ID" value="KFB11057.1"/>
    <property type="molecule type" value="Genomic_DNA"/>
</dbReference>
<keyword evidence="3" id="KW-1185">Reference proteome</keyword>
<dbReference type="AlphaFoldDB" id="A0A084UDM1"/>
<keyword evidence="1" id="KW-0812">Transmembrane</keyword>